<dbReference type="PANTHER" id="PTHR30231:SF41">
    <property type="entry name" value="DNA POLYMERASE III SUBUNIT EPSILON"/>
    <property type="match status" value="1"/>
</dbReference>
<organism evidence="2">
    <name type="scientific">hydrothermal vent metagenome</name>
    <dbReference type="NCBI Taxonomy" id="652676"/>
    <lineage>
        <taxon>unclassified sequences</taxon>
        <taxon>metagenomes</taxon>
        <taxon>ecological metagenomes</taxon>
    </lineage>
</organism>
<evidence type="ECO:0000259" key="1">
    <source>
        <dbReference type="SMART" id="SM00479"/>
    </source>
</evidence>
<dbReference type="GO" id="GO:0003676">
    <property type="term" value="F:nucleic acid binding"/>
    <property type="evidence" value="ECO:0007669"/>
    <property type="project" value="InterPro"/>
</dbReference>
<dbReference type="SMART" id="SM00479">
    <property type="entry name" value="EXOIII"/>
    <property type="match status" value="1"/>
</dbReference>
<protein>
    <submittedName>
        <fullName evidence="2">DEDDh 3'-5' exonuclease domain of the epsilon subunit of DNA polymerase III</fullName>
    </submittedName>
</protein>
<keyword evidence="2" id="KW-0269">Exonuclease</keyword>
<sequence>MQKIYDELTNQFRKNGGIISKKQYIYTVKKHTTLFEDSDTIFFLLQASGYPIIEYEDGYKLETYFRPYQEQKFCIIDIETNGSKPTNSQVIEIGAVMVQNGEVIDSFETFVECAFIPEFISKMTGIEEIDLIGAPSRKQALTMLREFMQDSIFVAHNVLFDYSFLSASFNRFGLGDIGNQRFCTINLAKRTFKSEKYGLAYLNESLGIDTATHHRAYSDALSAFFIMKKSLETVPNYVVTTDDLIQFSTSSRKERSKK</sequence>
<dbReference type="InterPro" id="IPR013520">
    <property type="entry name" value="Ribonucl_H"/>
</dbReference>
<dbReference type="CDD" id="cd06127">
    <property type="entry name" value="DEDDh"/>
    <property type="match status" value="1"/>
</dbReference>
<dbReference type="GO" id="GO:0005829">
    <property type="term" value="C:cytosol"/>
    <property type="evidence" value="ECO:0007669"/>
    <property type="project" value="TreeGrafter"/>
</dbReference>
<reference evidence="2" key="1">
    <citation type="submission" date="2016-10" db="EMBL/GenBank/DDBJ databases">
        <authorList>
            <person name="de Groot N.N."/>
        </authorList>
    </citation>
    <scope>NUCLEOTIDE SEQUENCE</scope>
</reference>
<keyword evidence="2" id="KW-0378">Hydrolase</keyword>
<dbReference type="FunFam" id="3.30.420.10:FF:000045">
    <property type="entry name" value="3'-5' exonuclease DinG"/>
    <property type="match status" value="1"/>
</dbReference>
<dbReference type="Pfam" id="PF00929">
    <property type="entry name" value="RNase_T"/>
    <property type="match status" value="1"/>
</dbReference>
<gene>
    <name evidence="2" type="ORF">MNB_SV-9-569</name>
</gene>
<evidence type="ECO:0000313" key="2">
    <source>
        <dbReference type="EMBL" id="SFV57293.1"/>
    </source>
</evidence>
<keyword evidence="2" id="KW-0540">Nuclease</keyword>
<dbReference type="GO" id="GO:0045004">
    <property type="term" value="P:DNA replication proofreading"/>
    <property type="evidence" value="ECO:0007669"/>
    <property type="project" value="TreeGrafter"/>
</dbReference>
<dbReference type="InterPro" id="IPR012337">
    <property type="entry name" value="RNaseH-like_sf"/>
</dbReference>
<dbReference type="NCBIfam" id="NF006316">
    <property type="entry name" value="PRK08517.1"/>
    <property type="match status" value="1"/>
</dbReference>
<dbReference type="Gene3D" id="3.30.420.10">
    <property type="entry name" value="Ribonuclease H-like superfamily/Ribonuclease H"/>
    <property type="match status" value="1"/>
</dbReference>
<feature type="domain" description="Exonuclease" evidence="1">
    <location>
        <begin position="72"/>
        <end position="236"/>
    </location>
</feature>
<accession>A0A1W1BUU8</accession>
<dbReference type="SUPFAM" id="SSF53098">
    <property type="entry name" value="Ribonuclease H-like"/>
    <property type="match status" value="1"/>
</dbReference>
<dbReference type="InterPro" id="IPR036397">
    <property type="entry name" value="RNaseH_sf"/>
</dbReference>
<dbReference type="PANTHER" id="PTHR30231">
    <property type="entry name" value="DNA POLYMERASE III SUBUNIT EPSILON"/>
    <property type="match status" value="1"/>
</dbReference>
<dbReference type="AlphaFoldDB" id="A0A1W1BUU8"/>
<dbReference type="EMBL" id="FPHG01000032">
    <property type="protein sequence ID" value="SFV57293.1"/>
    <property type="molecule type" value="Genomic_DNA"/>
</dbReference>
<name>A0A1W1BUU8_9ZZZZ</name>
<dbReference type="GO" id="GO:0008408">
    <property type="term" value="F:3'-5' exonuclease activity"/>
    <property type="evidence" value="ECO:0007669"/>
    <property type="project" value="TreeGrafter"/>
</dbReference>
<proteinExistence type="predicted"/>